<reference evidence="4" key="2">
    <citation type="journal article" date="2020" name="Nat. Commun.">
        <title>Large-scale genome sequencing of mycorrhizal fungi provides insights into the early evolution of symbiotic traits.</title>
        <authorList>
            <person name="Miyauchi S."/>
            <person name="Kiss E."/>
            <person name="Kuo A."/>
            <person name="Drula E."/>
            <person name="Kohler A."/>
            <person name="Sanchez-Garcia M."/>
            <person name="Morin E."/>
            <person name="Andreopoulos B."/>
            <person name="Barry K.W."/>
            <person name="Bonito G."/>
            <person name="Buee M."/>
            <person name="Carver A."/>
            <person name="Chen C."/>
            <person name="Cichocki N."/>
            <person name="Clum A."/>
            <person name="Culley D."/>
            <person name="Crous P.W."/>
            <person name="Fauchery L."/>
            <person name="Girlanda M."/>
            <person name="Hayes R.D."/>
            <person name="Keri Z."/>
            <person name="LaButti K."/>
            <person name="Lipzen A."/>
            <person name="Lombard V."/>
            <person name="Magnuson J."/>
            <person name="Maillard F."/>
            <person name="Murat C."/>
            <person name="Nolan M."/>
            <person name="Ohm R.A."/>
            <person name="Pangilinan J."/>
            <person name="Pereira M.F."/>
            <person name="Perotto S."/>
            <person name="Peter M."/>
            <person name="Pfister S."/>
            <person name="Riley R."/>
            <person name="Sitrit Y."/>
            <person name="Stielow J.B."/>
            <person name="Szollosi G."/>
            <person name="Zifcakova L."/>
            <person name="Stursova M."/>
            <person name="Spatafora J.W."/>
            <person name="Tedersoo L."/>
            <person name="Vaario L.M."/>
            <person name="Yamada A."/>
            <person name="Yan M."/>
            <person name="Wang P."/>
            <person name="Xu J."/>
            <person name="Bruns T."/>
            <person name="Baldrian P."/>
            <person name="Vilgalys R."/>
            <person name="Dunand C."/>
            <person name="Henrissat B."/>
            <person name="Grigoriev I.V."/>
            <person name="Hibbett D."/>
            <person name="Nagy L.G."/>
            <person name="Martin F.M."/>
        </authorList>
    </citation>
    <scope>NUCLEOTIDE SEQUENCE</scope>
    <source>
        <strain evidence="4">Prilba</strain>
    </source>
</reference>
<dbReference type="Proteomes" id="UP000759537">
    <property type="component" value="Unassembled WGS sequence"/>
</dbReference>
<accession>A0A9P5T8A4</accession>
<dbReference type="GO" id="GO:0051792">
    <property type="term" value="P:medium-chain fatty acid biosynthetic process"/>
    <property type="evidence" value="ECO:0007669"/>
    <property type="project" value="TreeGrafter"/>
</dbReference>
<dbReference type="OrthoDB" id="5954035at2759"/>
<dbReference type="InterPro" id="IPR000073">
    <property type="entry name" value="AB_hydrolase_1"/>
</dbReference>
<dbReference type="InterPro" id="IPR012020">
    <property type="entry name" value="ABHD4"/>
</dbReference>
<proteinExistence type="inferred from homology"/>
<feature type="active site" description="Charge relay system" evidence="2">
    <location>
        <position position="199"/>
    </location>
</feature>
<reference evidence="4" key="1">
    <citation type="submission" date="2019-10" db="EMBL/GenBank/DDBJ databases">
        <authorList>
            <consortium name="DOE Joint Genome Institute"/>
            <person name="Kuo A."/>
            <person name="Miyauchi S."/>
            <person name="Kiss E."/>
            <person name="Drula E."/>
            <person name="Kohler A."/>
            <person name="Sanchez-Garcia M."/>
            <person name="Andreopoulos B."/>
            <person name="Barry K.W."/>
            <person name="Bonito G."/>
            <person name="Buee M."/>
            <person name="Carver A."/>
            <person name="Chen C."/>
            <person name="Cichocki N."/>
            <person name="Clum A."/>
            <person name="Culley D."/>
            <person name="Crous P.W."/>
            <person name="Fauchery L."/>
            <person name="Girlanda M."/>
            <person name="Hayes R."/>
            <person name="Keri Z."/>
            <person name="LaButti K."/>
            <person name="Lipzen A."/>
            <person name="Lombard V."/>
            <person name="Magnuson J."/>
            <person name="Maillard F."/>
            <person name="Morin E."/>
            <person name="Murat C."/>
            <person name="Nolan M."/>
            <person name="Ohm R."/>
            <person name="Pangilinan J."/>
            <person name="Pereira M."/>
            <person name="Perotto S."/>
            <person name="Peter M."/>
            <person name="Riley R."/>
            <person name="Sitrit Y."/>
            <person name="Stielow B."/>
            <person name="Szollosi G."/>
            <person name="Zifcakova L."/>
            <person name="Stursova M."/>
            <person name="Spatafora J.W."/>
            <person name="Tedersoo L."/>
            <person name="Vaario L.-M."/>
            <person name="Yamada A."/>
            <person name="Yan M."/>
            <person name="Wang P."/>
            <person name="Xu J."/>
            <person name="Bruns T."/>
            <person name="Baldrian P."/>
            <person name="Vilgalys R."/>
            <person name="Henrissat B."/>
            <person name="Grigoriev I.V."/>
            <person name="Hibbett D."/>
            <person name="Nagy L.G."/>
            <person name="Martin F.M."/>
        </authorList>
    </citation>
    <scope>NUCLEOTIDE SEQUENCE</scope>
    <source>
        <strain evidence="4">Prilba</strain>
    </source>
</reference>
<dbReference type="InterPro" id="IPR050960">
    <property type="entry name" value="AB_hydrolase_4_sf"/>
</dbReference>
<dbReference type="SUPFAM" id="SSF53474">
    <property type="entry name" value="alpha/beta-Hydrolases"/>
    <property type="match status" value="1"/>
</dbReference>
<protein>
    <submittedName>
        <fullName evidence="4">AB-hydrolase YheT</fullName>
    </submittedName>
</protein>
<evidence type="ECO:0000313" key="4">
    <source>
        <dbReference type="EMBL" id="KAF8478698.1"/>
    </source>
</evidence>
<dbReference type="GO" id="GO:0047372">
    <property type="term" value="F:monoacylglycerol lipase activity"/>
    <property type="evidence" value="ECO:0007669"/>
    <property type="project" value="TreeGrafter"/>
</dbReference>
<dbReference type="Gene3D" id="3.40.50.1820">
    <property type="entry name" value="alpha/beta hydrolase"/>
    <property type="match status" value="1"/>
</dbReference>
<dbReference type="AlphaFoldDB" id="A0A9P5T8A4"/>
<feature type="active site" description="Charge relay system" evidence="2">
    <location>
        <position position="366"/>
    </location>
</feature>
<evidence type="ECO:0000313" key="5">
    <source>
        <dbReference type="Proteomes" id="UP000759537"/>
    </source>
</evidence>
<dbReference type="PANTHER" id="PTHR10794">
    <property type="entry name" value="ABHYDROLASE DOMAIN-CONTAINING PROTEIN"/>
    <property type="match status" value="1"/>
</dbReference>
<dbReference type="PANTHER" id="PTHR10794:SF63">
    <property type="entry name" value="ALPHA_BETA HYDROLASE 1, ISOFORM A"/>
    <property type="match status" value="1"/>
</dbReference>
<gene>
    <name evidence="4" type="ORF">DFH94DRAFT_751582</name>
</gene>
<comment type="similarity">
    <text evidence="1">Belongs to the AB hydrolase superfamily. AB hydrolase 4 family.</text>
</comment>
<evidence type="ECO:0000256" key="2">
    <source>
        <dbReference type="PIRSR" id="PIRSR005211-1"/>
    </source>
</evidence>
<evidence type="ECO:0000259" key="3">
    <source>
        <dbReference type="Pfam" id="PF00561"/>
    </source>
</evidence>
<feature type="domain" description="AB hydrolase-1" evidence="3">
    <location>
        <begin position="113"/>
        <end position="368"/>
    </location>
</feature>
<dbReference type="EMBL" id="WHVB01000011">
    <property type="protein sequence ID" value="KAF8478698.1"/>
    <property type="molecule type" value="Genomic_DNA"/>
</dbReference>
<dbReference type="Pfam" id="PF00561">
    <property type="entry name" value="Abhydrolase_1"/>
    <property type="match status" value="1"/>
</dbReference>
<dbReference type="InterPro" id="IPR029058">
    <property type="entry name" value="AB_hydrolase_fold"/>
</dbReference>
<keyword evidence="5" id="KW-1185">Reference proteome</keyword>
<comment type="caution">
    <text evidence="4">The sequence shown here is derived from an EMBL/GenBank/DDBJ whole genome shotgun (WGS) entry which is preliminary data.</text>
</comment>
<dbReference type="GO" id="GO:0008126">
    <property type="term" value="F:acetylesterase activity"/>
    <property type="evidence" value="ECO:0007669"/>
    <property type="project" value="TreeGrafter"/>
</dbReference>
<dbReference type="GO" id="GO:0051793">
    <property type="term" value="P:medium-chain fatty acid catabolic process"/>
    <property type="evidence" value="ECO:0007669"/>
    <property type="project" value="TreeGrafter"/>
</dbReference>
<name>A0A9P5T8A4_9AGAM</name>
<feature type="active site" description="Charge relay system" evidence="2">
    <location>
        <position position="340"/>
    </location>
</feature>
<evidence type="ECO:0000256" key="1">
    <source>
        <dbReference type="ARBA" id="ARBA00010884"/>
    </source>
</evidence>
<organism evidence="4 5">
    <name type="scientific">Russula ochroleuca</name>
    <dbReference type="NCBI Taxonomy" id="152965"/>
    <lineage>
        <taxon>Eukaryota</taxon>
        <taxon>Fungi</taxon>
        <taxon>Dikarya</taxon>
        <taxon>Basidiomycota</taxon>
        <taxon>Agaricomycotina</taxon>
        <taxon>Agaricomycetes</taxon>
        <taxon>Russulales</taxon>
        <taxon>Russulaceae</taxon>
        <taxon>Russula</taxon>
    </lineage>
</organism>
<sequence length="445" mass="48954">MGFALGKLGNPPLSKASFSSRPVNLPLKQPAASENTSLCALLELHCPSVLSPFRPVWWLFNGHLQTLYAALGDFSVVDPVAYDRRLLQTKDGGTLGLDFTPPASDRVLPDETPIIVVLHGLSGGSHESYVRAILAPAVMPTHQGGLGYRAVVVNSRGCAGVPLTSPQLYSSCHTDDFRQAVLYISHRYPRAPLLGLGFSLGANVLTRYVAEEGEECRLVSACALACPWNLVTNSAALHGRLLNRNIYAKGMGRNLRRLVSRHVDSIMKFPDSRLAQSLPELFSRKSLTLAQFDNLITVHAGGTSPLFPFKDVHHYYTYAASHQVLGDVRIPFLAINSDDDPMVKHVPMYETDNEWVILVVTRGGGHMGWFGTTGNVTRRWMTQPALEWFRATVEKIDVPRRAVRNIRVVDGWLVESGREHLGCRDNGEGGRIEGRMIQKGMLAGL</sequence>
<dbReference type="PIRSF" id="PIRSF005211">
    <property type="entry name" value="Ab_hydro_YheT"/>
    <property type="match status" value="1"/>
</dbReference>